<gene>
    <name evidence="1" type="ORF">Ssi02_48880</name>
</gene>
<comment type="caution">
    <text evidence="1">The sequence shown here is derived from an EMBL/GenBank/DDBJ whole genome shotgun (WGS) entry which is preliminary data.</text>
</comment>
<proteinExistence type="predicted"/>
<dbReference type="Gene3D" id="2.60.120.430">
    <property type="entry name" value="Galactose-binding lectin"/>
    <property type="match status" value="1"/>
</dbReference>
<keyword evidence="2" id="KW-1185">Reference proteome</keyword>
<dbReference type="RefSeq" id="WP_380659308.1">
    <property type="nucleotide sequence ID" value="NZ_JBHLZQ010000003.1"/>
</dbReference>
<dbReference type="EMBL" id="BOOW01000030">
    <property type="protein sequence ID" value="GII94657.1"/>
    <property type="molecule type" value="Genomic_DNA"/>
</dbReference>
<sequence>MAQAAPEPDGKIDEAVLAAGTGSTTVRRYTVKVVDGQFNLRFTPRVGAVLIDTIRVTERPDVPTP</sequence>
<accession>A0A919RIX5</accession>
<evidence type="ECO:0000313" key="1">
    <source>
        <dbReference type="EMBL" id="GII94657.1"/>
    </source>
</evidence>
<organism evidence="1 2">
    <name type="scientific">Sinosporangium siamense</name>
    <dbReference type="NCBI Taxonomy" id="1367973"/>
    <lineage>
        <taxon>Bacteria</taxon>
        <taxon>Bacillati</taxon>
        <taxon>Actinomycetota</taxon>
        <taxon>Actinomycetes</taxon>
        <taxon>Streptosporangiales</taxon>
        <taxon>Streptosporangiaceae</taxon>
        <taxon>Sinosporangium</taxon>
    </lineage>
</organism>
<protein>
    <submittedName>
        <fullName evidence="1">Uncharacterized protein</fullName>
    </submittedName>
</protein>
<evidence type="ECO:0000313" key="2">
    <source>
        <dbReference type="Proteomes" id="UP000606172"/>
    </source>
</evidence>
<dbReference type="Proteomes" id="UP000606172">
    <property type="component" value="Unassembled WGS sequence"/>
</dbReference>
<name>A0A919RIX5_9ACTN</name>
<dbReference type="AlphaFoldDB" id="A0A919RIX5"/>
<reference evidence="1" key="1">
    <citation type="submission" date="2021-01" db="EMBL/GenBank/DDBJ databases">
        <title>Whole genome shotgun sequence of Sinosporangium siamense NBRC 109515.</title>
        <authorList>
            <person name="Komaki H."/>
            <person name="Tamura T."/>
        </authorList>
    </citation>
    <scope>NUCLEOTIDE SEQUENCE</scope>
    <source>
        <strain evidence="1">NBRC 109515</strain>
    </source>
</reference>